<name>A0A974CQW6_XENLA</name>
<gene>
    <name evidence="6" type="ORF">XELAEV_180291044mg</name>
</gene>
<keyword evidence="1" id="KW-0645">Protease</keyword>
<feature type="domain" description="Peptidase S1" evidence="5">
    <location>
        <begin position="1"/>
        <end position="125"/>
    </location>
</feature>
<dbReference type="InterPro" id="IPR001254">
    <property type="entry name" value="Trypsin_dom"/>
</dbReference>
<evidence type="ECO:0000313" key="7">
    <source>
        <dbReference type="Proteomes" id="UP000694892"/>
    </source>
</evidence>
<keyword evidence="2" id="KW-0378">Hydrolase</keyword>
<dbReference type="Proteomes" id="UP000694892">
    <property type="component" value="Chromosome 5S"/>
</dbReference>
<dbReference type="FunFam" id="2.40.10.10:FF:000068">
    <property type="entry name" value="transmembrane protease serine 2"/>
    <property type="match status" value="1"/>
</dbReference>
<feature type="non-terminal residue" evidence="6">
    <location>
        <position position="1"/>
    </location>
</feature>
<evidence type="ECO:0000313" key="6">
    <source>
        <dbReference type="EMBL" id="OCT78009.1"/>
    </source>
</evidence>
<keyword evidence="4" id="KW-1015">Disulfide bond</keyword>
<dbReference type="EMBL" id="CM004475">
    <property type="protein sequence ID" value="OCT78009.1"/>
    <property type="molecule type" value="Genomic_DNA"/>
</dbReference>
<dbReference type="PANTHER" id="PTHR24252">
    <property type="entry name" value="ACROSIN-RELATED"/>
    <property type="match status" value="1"/>
</dbReference>
<dbReference type="InterPro" id="IPR018114">
    <property type="entry name" value="TRYPSIN_HIS"/>
</dbReference>
<dbReference type="SUPFAM" id="SSF50494">
    <property type="entry name" value="Trypsin-like serine proteases"/>
    <property type="match status" value="1"/>
</dbReference>
<dbReference type="CDD" id="cd00190">
    <property type="entry name" value="Tryp_SPc"/>
    <property type="match status" value="1"/>
</dbReference>
<evidence type="ECO:0000256" key="4">
    <source>
        <dbReference type="ARBA" id="ARBA00023157"/>
    </source>
</evidence>
<dbReference type="InterPro" id="IPR043504">
    <property type="entry name" value="Peptidase_S1_PA_chymotrypsin"/>
</dbReference>
<dbReference type="PANTHER" id="PTHR24252:SF7">
    <property type="entry name" value="HYALIN"/>
    <property type="match status" value="1"/>
</dbReference>
<dbReference type="GO" id="GO:0006508">
    <property type="term" value="P:proteolysis"/>
    <property type="evidence" value="ECO:0007669"/>
    <property type="project" value="UniProtKB-KW"/>
</dbReference>
<proteinExistence type="predicted"/>
<dbReference type="Pfam" id="PF00089">
    <property type="entry name" value="Trypsin"/>
    <property type="match status" value="1"/>
</dbReference>
<dbReference type="PROSITE" id="PS00134">
    <property type="entry name" value="TRYPSIN_HIS"/>
    <property type="match status" value="1"/>
</dbReference>
<sequence>TKKHKNDNNHVPFSLSFSFNLHFCGGTLIDRQWVITAAHCLDRSNRPSAYRVHVGIHQENGNEASKQVRQIEKFFKEPSNADIALLKLISPVLISDEVLPVCLPPVNYAVPGRSECYVTGWGETQ</sequence>
<dbReference type="AlphaFoldDB" id="A0A974CQW6"/>
<organism evidence="6 7">
    <name type="scientific">Xenopus laevis</name>
    <name type="common">African clawed frog</name>
    <dbReference type="NCBI Taxonomy" id="8355"/>
    <lineage>
        <taxon>Eukaryota</taxon>
        <taxon>Metazoa</taxon>
        <taxon>Chordata</taxon>
        <taxon>Craniata</taxon>
        <taxon>Vertebrata</taxon>
        <taxon>Euteleostomi</taxon>
        <taxon>Amphibia</taxon>
        <taxon>Batrachia</taxon>
        <taxon>Anura</taxon>
        <taxon>Pipoidea</taxon>
        <taxon>Pipidae</taxon>
        <taxon>Xenopodinae</taxon>
        <taxon>Xenopus</taxon>
        <taxon>Xenopus</taxon>
    </lineage>
</organism>
<evidence type="ECO:0000256" key="1">
    <source>
        <dbReference type="ARBA" id="ARBA00022670"/>
    </source>
</evidence>
<dbReference type="OMA" id="CCHLEAM"/>
<dbReference type="PRINTS" id="PR00722">
    <property type="entry name" value="CHYMOTRYPSIN"/>
</dbReference>
<keyword evidence="3" id="KW-0720">Serine protease</keyword>
<reference evidence="7" key="1">
    <citation type="journal article" date="2016" name="Nature">
        <title>Genome evolution in the allotetraploid frog Xenopus laevis.</title>
        <authorList>
            <person name="Session A.M."/>
            <person name="Uno Y."/>
            <person name="Kwon T."/>
            <person name="Chapman J.A."/>
            <person name="Toyoda A."/>
            <person name="Takahashi S."/>
            <person name="Fukui A."/>
            <person name="Hikosaka A."/>
            <person name="Suzuki A."/>
            <person name="Kondo M."/>
            <person name="van Heeringen S.J."/>
            <person name="Quigley I."/>
            <person name="Heinz S."/>
            <person name="Ogino H."/>
            <person name="Ochi H."/>
            <person name="Hellsten U."/>
            <person name="Lyons J.B."/>
            <person name="Simakov O."/>
            <person name="Putnam N."/>
            <person name="Stites J."/>
            <person name="Kuroki Y."/>
            <person name="Tanaka T."/>
            <person name="Michiue T."/>
            <person name="Watanabe M."/>
            <person name="Bogdanovic O."/>
            <person name="Lister R."/>
            <person name="Georgiou G."/>
            <person name="Paranjpe S.S."/>
            <person name="van Kruijsbergen I."/>
            <person name="Shu S."/>
            <person name="Carlson J."/>
            <person name="Kinoshita T."/>
            <person name="Ohta Y."/>
            <person name="Mawaribuchi S."/>
            <person name="Jenkins J."/>
            <person name="Grimwood J."/>
            <person name="Schmutz J."/>
            <person name="Mitros T."/>
            <person name="Mozaffari S.V."/>
            <person name="Suzuki Y."/>
            <person name="Haramoto Y."/>
            <person name="Yamamoto T.S."/>
            <person name="Takagi C."/>
            <person name="Heald R."/>
            <person name="Miller K."/>
            <person name="Haudenschild C."/>
            <person name="Kitzman J."/>
            <person name="Nakayama T."/>
            <person name="Izutsu Y."/>
            <person name="Robert J."/>
            <person name="Fortriede J."/>
            <person name="Burns K."/>
            <person name="Lotay V."/>
            <person name="Karimi K."/>
            <person name="Yasuoka Y."/>
            <person name="Dichmann D.S."/>
            <person name="Flajnik M.F."/>
            <person name="Houston D.W."/>
            <person name="Shendure J."/>
            <person name="DuPasquier L."/>
            <person name="Vize P.D."/>
            <person name="Zorn A.M."/>
            <person name="Ito M."/>
            <person name="Marcotte E.M."/>
            <person name="Wallingford J.B."/>
            <person name="Ito Y."/>
            <person name="Asashima M."/>
            <person name="Ueno N."/>
            <person name="Matsuda Y."/>
            <person name="Veenstra G.J."/>
            <person name="Fujiyama A."/>
            <person name="Harland R.M."/>
            <person name="Taira M."/>
            <person name="Rokhsar D.S."/>
        </authorList>
    </citation>
    <scope>NUCLEOTIDE SEQUENCE [LARGE SCALE GENOMIC DNA]</scope>
    <source>
        <strain evidence="7">J</strain>
    </source>
</reference>
<dbReference type="GO" id="GO:0004252">
    <property type="term" value="F:serine-type endopeptidase activity"/>
    <property type="evidence" value="ECO:0007669"/>
    <property type="project" value="InterPro"/>
</dbReference>
<dbReference type="Gene3D" id="2.40.10.10">
    <property type="entry name" value="Trypsin-like serine proteases"/>
    <property type="match status" value="2"/>
</dbReference>
<evidence type="ECO:0000259" key="5">
    <source>
        <dbReference type="PROSITE" id="PS50240"/>
    </source>
</evidence>
<accession>A0A974CQW6</accession>
<protein>
    <recommendedName>
        <fullName evidence="5">Peptidase S1 domain-containing protein</fullName>
    </recommendedName>
</protein>
<dbReference type="SMART" id="SM00020">
    <property type="entry name" value="Tryp_SPc"/>
    <property type="match status" value="1"/>
</dbReference>
<dbReference type="InterPro" id="IPR001314">
    <property type="entry name" value="Peptidase_S1A"/>
</dbReference>
<feature type="non-terminal residue" evidence="6">
    <location>
        <position position="125"/>
    </location>
</feature>
<dbReference type="PROSITE" id="PS50240">
    <property type="entry name" value="TRYPSIN_DOM"/>
    <property type="match status" value="1"/>
</dbReference>
<evidence type="ECO:0000256" key="2">
    <source>
        <dbReference type="ARBA" id="ARBA00022801"/>
    </source>
</evidence>
<evidence type="ECO:0000256" key="3">
    <source>
        <dbReference type="ARBA" id="ARBA00022825"/>
    </source>
</evidence>
<dbReference type="InterPro" id="IPR009003">
    <property type="entry name" value="Peptidase_S1_PA"/>
</dbReference>